<dbReference type="Proteomes" id="UP000198844">
    <property type="component" value="Unassembled WGS sequence"/>
</dbReference>
<evidence type="ECO:0000313" key="2">
    <source>
        <dbReference type="Proteomes" id="UP000198844"/>
    </source>
</evidence>
<evidence type="ECO:0000313" key="1">
    <source>
        <dbReference type="EMBL" id="SFU26382.1"/>
    </source>
</evidence>
<accession>A0A1I7ER46</accession>
<protein>
    <submittedName>
        <fullName evidence="1">Uncharacterized protein</fullName>
    </submittedName>
</protein>
<dbReference type="AlphaFoldDB" id="A0A1I7ER46"/>
<gene>
    <name evidence="1" type="ORF">SAMN05192563_105325</name>
</gene>
<dbReference type="EMBL" id="FPBH01000053">
    <property type="protein sequence ID" value="SFU26382.1"/>
    <property type="molecule type" value="Genomic_DNA"/>
</dbReference>
<reference evidence="1 2" key="1">
    <citation type="submission" date="2016-10" db="EMBL/GenBank/DDBJ databases">
        <authorList>
            <person name="de Groot N.N."/>
        </authorList>
    </citation>
    <scope>NUCLEOTIDE SEQUENCE [LARGE SCALE GENOMIC DNA]</scope>
    <source>
        <strain evidence="1 2">LMG 27731</strain>
    </source>
</reference>
<organism evidence="1 2">
    <name type="scientific">Paraburkholderia aspalathi</name>
    <dbReference type="NCBI Taxonomy" id="1324617"/>
    <lineage>
        <taxon>Bacteria</taxon>
        <taxon>Pseudomonadati</taxon>
        <taxon>Pseudomonadota</taxon>
        <taxon>Betaproteobacteria</taxon>
        <taxon>Burkholderiales</taxon>
        <taxon>Burkholderiaceae</taxon>
        <taxon>Paraburkholderia</taxon>
    </lineage>
</organism>
<name>A0A1I7ER46_9BURK</name>
<proteinExistence type="predicted"/>
<sequence>MARHEDAASTFLGYLDVTVKTIGAGKNIARPTFTSIAGDVS</sequence>